<dbReference type="RefSeq" id="WP_133350636.1">
    <property type="nucleotide sequence ID" value="NZ_SMZQ01000009.1"/>
</dbReference>
<accession>A0A4R5XSW9</accession>
<dbReference type="EMBL" id="SMZQ01000009">
    <property type="protein sequence ID" value="TDL33976.1"/>
    <property type="molecule type" value="Genomic_DNA"/>
</dbReference>
<feature type="domain" description="IclR-ED" evidence="5">
    <location>
        <begin position="64"/>
        <end position="251"/>
    </location>
</feature>
<dbReference type="PROSITE" id="PS51078">
    <property type="entry name" value="ICLR_ED"/>
    <property type="match status" value="1"/>
</dbReference>
<evidence type="ECO:0000259" key="4">
    <source>
        <dbReference type="PROSITE" id="PS51077"/>
    </source>
</evidence>
<dbReference type="SMART" id="SM00346">
    <property type="entry name" value="HTH_ICLR"/>
    <property type="match status" value="1"/>
</dbReference>
<proteinExistence type="predicted"/>
<dbReference type="PANTHER" id="PTHR30136:SF35">
    <property type="entry name" value="HTH-TYPE TRANSCRIPTIONAL REGULATOR RV1719"/>
    <property type="match status" value="1"/>
</dbReference>
<keyword evidence="1" id="KW-0805">Transcription regulation</keyword>
<dbReference type="Gene3D" id="1.10.10.10">
    <property type="entry name" value="Winged helix-like DNA-binding domain superfamily/Winged helix DNA-binding domain"/>
    <property type="match status" value="1"/>
</dbReference>
<dbReference type="AlphaFoldDB" id="A0A4R5XSW9"/>
<dbReference type="PROSITE" id="PS51077">
    <property type="entry name" value="HTH_ICLR"/>
    <property type="match status" value="1"/>
</dbReference>
<dbReference type="SUPFAM" id="SSF55781">
    <property type="entry name" value="GAF domain-like"/>
    <property type="match status" value="1"/>
</dbReference>
<evidence type="ECO:0000256" key="1">
    <source>
        <dbReference type="ARBA" id="ARBA00023015"/>
    </source>
</evidence>
<name>A0A4R5XSW9_9MICC</name>
<dbReference type="InterPro" id="IPR005471">
    <property type="entry name" value="Tscrpt_reg_IclR_N"/>
</dbReference>
<keyword evidence="2" id="KW-0238">DNA-binding</keyword>
<dbReference type="GO" id="GO:0003677">
    <property type="term" value="F:DNA binding"/>
    <property type="evidence" value="ECO:0007669"/>
    <property type="project" value="UniProtKB-KW"/>
</dbReference>
<dbReference type="Pfam" id="PF01614">
    <property type="entry name" value="IclR_C"/>
    <property type="match status" value="1"/>
</dbReference>
<dbReference type="SUPFAM" id="SSF46785">
    <property type="entry name" value="Winged helix' DNA-binding domain"/>
    <property type="match status" value="1"/>
</dbReference>
<dbReference type="PANTHER" id="PTHR30136">
    <property type="entry name" value="HELIX-TURN-HELIX TRANSCRIPTIONAL REGULATOR, ICLR FAMILY"/>
    <property type="match status" value="1"/>
</dbReference>
<dbReference type="Pfam" id="PF09339">
    <property type="entry name" value="HTH_IclR"/>
    <property type="match status" value="1"/>
</dbReference>
<organism evidence="6 7">
    <name type="scientific">Arthrobacter nitrophenolicus</name>
    <dbReference type="NCBI Taxonomy" id="683150"/>
    <lineage>
        <taxon>Bacteria</taxon>
        <taxon>Bacillati</taxon>
        <taxon>Actinomycetota</taxon>
        <taxon>Actinomycetes</taxon>
        <taxon>Micrococcales</taxon>
        <taxon>Micrococcaceae</taxon>
        <taxon>Arthrobacter</taxon>
    </lineage>
</organism>
<reference evidence="6 7" key="1">
    <citation type="submission" date="2019-03" db="EMBL/GenBank/DDBJ databases">
        <title>Genome Sequencing and Assembly of Various Microbes Isolated from Partially Reclaimed Soil and Acid Mine Drainage (AMD) Site.</title>
        <authorList>
            <person name="Steinbock B."/>
            <person name="Bechtold R."/>
            <person name="Sevigny J.L."/>
            <person name="Thomas D."/>
            <person name="Cuthill L.R."/>
            <person name="Aveiro Johannsen E.J."/>
            <person name="Thomas K."/>
            <person name="Ghosh A."/>
        </authorList>
    </citation>
    <scope>NUCLEOTIDE SEQUENCE [LARGE SCALE GENOMIC DNA]</scope>
    <source>
        <strain evidence="6 7">S-A1</strain>
    </source>
</reference>
<dbReference type="GO" id="GO:0003700">
    <property type="term" value="F:DNA-binding transcription factor activity"/>
    <property type="evidence" value="ECO:0007669"/>
    <property type="project" value="TreeGrafter"/>
</dbReference>
<keyword evidence="3" id="KW-0804">Transcription</keyword>
<dbReference type="InterPro" id="IPR036388">
    <property type="entry name" value="WH-like_DNA-bd_sf"/>
</dbReference>
<dbReference type="Gene3D" id="3.30.450.40">
    <property type="match status" value="1"/>
</dbReference>
<protein>
    <submittedName>
        <fullName evidence="6">IclR family transcriptional regulator</fullName>
    </submittedName>
</protein>
<evidence type="ECO:0000256" key="3">
    <source>
        <dbReference type="ARBA" id="ARBA00023163"/>
    </source>
</evidence>
<evidence type="ECO:0000313" key="7">
    <source>
        <dbReference type="Proteomes" id="UP000294621"/>
    </source>
</evidence>
<evidence type="ECO:0000259" key="5">
    <source>
        <dbReference type="PROSITE" id="PS51078"/>
    </source>
</evidence>
<comment type="caution">
    <text evidence="6">The sequence shown here is derived from an EMBL/GenBank/DDBJ whole genome shotgun (WGS) entry which is preliminary data.</text>
</comment>
<evidence type="ECO:0000256" key="2">
    <source>
        <dbReference type="ARBA" id="ARBA00023125"/>
    </source>
</evidence>
<dbReference type="Proteomes" id="UP000294621">
    <property type="component" value="Unassembled WGS sequence"/>
</dbReference>
<sequence>MTTLSRVSLVLDALAESRGRLSLSELAARTGLPRSSVHRTIQDLEEELYVVRTPGRPGYALGPGVLKFGMAGHLHLLSANRGQLVALARATNENAELAIFSGREVVIVDQVASPQRLKGVTKVGRSFSLHASCVGKALLAALPPARAEDLLPQGLEQFTDTTVINRLELQNEVQLVRRVGVAVDIEEHDLGICALATAMTGPTGALQAIAVVMPTSRFAAKSSAALEALKELNPIIDLPGAREHLEHKKRAGLG</sequence>
<dbReference type="OrthoDB" id="4068713at2"/>
<dbReference type="GO" id="GO:0045892">
    <property type="term" value="P:negative regulation of DNA-templated transcription"/>
    <property type="evidence" value="ECO:0007669"/>
    <property type="project" value="TreeGrafter"/>
</dbReference>
<dbReference type="InterPro" id="IPR029016">
    <property type="entry name" value="GAF-like_dom_sf"/>
</dbReference>
<dbReference type="InterPro" id="IPR050707">
    <property type="entry name" value="HTH_MetabolicPath_Reg"/>
</dbReference>
<dbReference type="InterPro" id="IPR014757">
    <property type="entry name" value="Tscrpt_reg_IclR_C"/>
</dbReference>
<feature type="domain" description="HTH iclR-type" evidence="4">
    <location>
        <begin position="1"/>
        <end position="63"/>
    </location>
</feature>
<dbReference type="InterPro" id="IPR036390">
    <property type="entry name" value="WH_DNA-bd_sf"/>
</dbReference>
<evidence type="ECO:0000313" key="6">
    <source>
        <dbReference type="EMBL" id="TDL33976.1"/>
    </source>
</evidence>
<gene>
    <name evidence="6" type="ORF">E2R57_15790</name>
</gene>